<accession>A0A0D0B8T8</accession>
<dbReference type="AlphaFoldDB" id="A0A0D0B8T8"/>
<dbReference type="HOGENOM" id="CLU_2039631_0_0_1"/>
<protein>
    <submittedName>
        <fullName evidence="1">Uncharacterized protein</fullName>
    </submittedName>
</protein>
<dbReference type="EMBL" id="KN835229">
    <property type="protein sequence ID" value="KIK42797.1"/>
    <property type="molecule type" value="Genomic_DNA"/>
</dbReference>
<dbReference type="STRING" id="930992.A0A0D0B8T8"/>
<organism evidence="1 2">
    <name type="scientific">Suillus luteus UH-Slu-Lm8-n1</name>
    <dbReference type="NCBI Taxonomy" id="930992"/>
    <lineage>
        <taxon>Eukaryota</taxon>
        <taxon>Fungi</taxon>
        <taxon>Dikarya</taxon>
        <taxon>Basidiomycota</taxon>
        <taxon>Agaricomycotina</taxon>
        <taxon>Agaricomycetes</taxon>
        <taxon>Agaricomycetidae</taxon>
        <taxon>Boletales</taxon>
        <taxon>Suillineae</taxon>
        <taxon>Suillaceae</taxon>
        <taxon>Suillus</taxon>
    </lineage>
</organism>
<dbReference type="OrthoDB" id="3149540at2759"/>
<gene>
    <name evidence="1" type="ORF">CY34DRAFT_804540</name>
</gene>
<dbReference type="Proteomes" id="UP000054485">
    <property type="component" value="Unassembled WGS sequence"/>
</dbReference>
<reference evidence="2" key="2">
    <citation type="submission" date="2015-01" db="EMBL/GenBank/DDBJ databases">
        <title>Evolutionary Origins and Diversification of the Mycorrhizal Mutualists.</title>
        <authorList>
            <consortium name="DOE Joint Genome Institute"/>
            <consortium name="Mycorrhizal Genomics Consortium"/>
            <person name="Kohler A."/>
            <person name="Kuo A."/>
            <person name="Nagy L.G."/>
            <person name="Floudas D."/>
            <person name="Copeland A."/>
            <person name="Barry K.W."/>
            <person name="Cichocki N."/>
            <person name="Veneault-Fourrey C."/>
            <person name="LaButti K."/>
            <person name="Lindquist E.A."/>
            <person name="Lipzen A."/>
            <person name="Lundell T."/>
            <person name="Morin E."/>
            <person name="Murat C."/>
            <person name="Riley R."/>
            <person name="Ohm R."/>
            <person name="Sun H."/>
            <person name="Tunlid A."/>
            <person name="Henrissat B."/>
            <person name="Grigoriev I.V."/>
            <person name="Hibbett D.S."/>
            <person name="Martin F."/>
        </authorList>
    </citation>
    <scope>NUCLEOTIDE SEQUENCE [LARGE SCALE GENOMIC DNA]</scope>
    <source>
        <strain evidence="2">UH-Slu-Lm8-n1</strain>
    </source>
</reference>
<reference evidence="1 2" key="1">
    <citation type="submission" date="2014-04" db="EMBL/GenBank/DDBJ databases">
        <authorList>
            <consortium name="DOE Joint Genome Institute"/>
            <person name="Kuo A."/>
            <person name="Ruytinx J."/>
            <person name="Rineau F."/>
            <person name="Colpaert J."/>
            <person name="Kohler A."/>
            <person name="Nagy L.G."/>
            <person name="Floudas D."/>
            <person name="Copeland A."/>
            <person name="Barry K.W."/>
            <person name="Cichocki N."/>
            <person name="Veneault-Fourrey C."/>
            <person name="LaButti K."/>
            <person name="Lindquist E.A."/>
            <person name="Lipzen A."/>
            <person name="Lundell T."/>
            <person name="Morin E."/>
            <person name="Murat C."/>
            <person name="Sun H."/>
            <person name="Tunlid A."/>
            <person name="Henrissat B."/>
            <person name="Grigoriev I.V."/>
            <person name="Hibbett D.S."/>
            <person name="Martin F."/>
            <person name="Nordberg H.P."/>
            <person name="Cantor M.N."/>
            <person name="Hua S.X."/>
        </authorList>
    </citation>
    <scope>NUCLEOTIDE SEQUENCE [LARGE SCALE GENOMIC DNA]</scope>
    <source>
        <strain evidence="1 2">UH-Slu-Lm8-n1</strain>
    </source>
</reference>
<dbReference type="InParanoid" id="A0A0D0B8T8"/>
<sequence>MGRCVVVVQRSYPDARVSHAQLASTSVASRSKPHTLSFVSTWLESDYVNPGFTRRILDVTKPESNIILDFLFHQIAENVDFQPPLGAELNCVNAIFDFWPQTRYALKATPHGETSTQILGF</sequence>
<keyword evidence="2" id="KW-1185">Reference proteome</keyword>
<name>A0A0D0B8T8_9AGAM</name>
<evidence type="ECO:0000313" key="1">
    <source>
        <dbReference type="EMBL" id="KIK42797.1"/>
    </source>
</evidence>
<proteinExistence type="predicted"/>
<evidence type="ECO:0000313" key="2">
    <source>
        <dbReference type="Proteomes" id="UP000054485"/>
    </source>
</evidence>